<proteinExistence type="predicted"/>
<gene>
    <name evidence="1" type="ORF">EHV15_28425</name>
</gene>
<dbReference type="AlphaFoldDB" id="A0A3P3UEE1"/>
<evidence type="ECO:0000313" key="2">
    <source>
        <dbReference type="Proteomes" id="UP000267017"/>
    </source>
</evidence>
<comment type="caution">
    <text evidence="1">The sequence shown here is derived from an EMBL/GenBank/DDBJ whole genome shotgun (WGS) entry which is preliminary data.</text>
</comment>
<accession>A0A3P3UEE1</accession>
<name>A0A3P3UEE1_9BACL</name>
<protein>
    <submittedName>
        <fullName evidence="1">Uncharacterized protein</fullName>
    </submittedName>
</protein>
<organism evidence="1 2">
    <name type="scientific">Paenibacillus oralis</name>
    <dbReference type="NCBI Taxonomy" id="2490856"/>
    <lineage>
        <taxon>Bacteria</taxon>
        <taxon>Bacillati</taxon>
        <taxon>Bacillota</taxon>
        <taxon>Bacilli</taxon>
        <taxon>Bacillales</taxon>
        <taxon>Paenibacillaceae</taxon>
        <taxon>Paenibacillus</taxon>
    </lineage>
</organism>
<dbReference type="EMBL" id="RRCN01000001">
    <property type="protein sequence ID" value="RRJ67819.1"/>
    <property type="molecule type" value="Genomic_DNA"/>
</dbReference>
<reference evidence="1 2" key="1">
    <citation type="submission" date="2018-11" db="EMBL/GenBank/DDBJ databases">
        <title>Genome sequencing of Paenibacillus sp. KCOM 3021 (= ChDC PVNT-B20).</title>
        <authorList>
            <person name="Kook J.-K."/>
            <person name="Park S.-N."/>
            <person name="Lim Y.K."/>
        </authorList>
    </citation>
    <scope>NUCLEOTIDE SEQUENCE [LARGE SCALE GENOMIC DNA]</scope>
    <source>
        <strain evidence="1 2">KCOM 3021</strain>
    </source>
</reference>
<dbReference type="Proteomes" id="UP000267017">
    <property type="component" value="Unassembled WGS sequence"/>
</dbReference>
<evidence type="ECO:0000313" key="1">
    <source>
        <dbReference type="EMBL" id="RRJ67819.1"/>
    </source>
</evidence>
<keyword evidence="2" id="KW-1185">Reference proteome</keyword>
<sequence length="193" mass="21895">MAVTQEIEIPIDLTKGTFVNTEIKDGKLQLREVGIDDAVNSIFVDTGYWESEIINIKDNFTAFKRVARDVISKGSGSYKIYTQSSNDRITWTDYVEINYADGSILSPVGLFARIKIEITANRINSTRTVDDFNEQGKYNNDYLNTSNGFLEFKKNYVLDGVKDEAWTNEGKVFVSDVKKSKFKKINSLSRAEV</sequence>
<dbReference type="OrthoDB" id="2590463at2"/>